<comment type="cofactor">
    <cofactor evidence="11">
        <name>heme</name>
        <dbReference type="ChEBI" id="CHEBI:30413"/>
    </cofactor>
</comment>
<dbReference type="InterPro" id="IPR050665">
    <property type="entry name" value="Cytochrome_P450_Monooxygen"/>
</dbReference>
<dbReference type="GO" id="GO:0020037">
    <property type="term" value="F:heme binding"/>
    <property type="evidence" value="ECO:0007669"/>
    <property type="project" value="InterPro"/>
</dbReference>
<evidence type="ECO:0000256" key="2">
    <source>
        <dbReference type="ARBA" id="ARBA00010617"/>
    </source>
</evidence>
<evidence type="ECO:0000256" key="8">
    <source>
        <dbReference type="ARBA" id="ARBA00023004"/>
    </source>
</evidence>
<keyword evidence="10" id="KW-0472">Membrane</keyword>
<evidence type="ECO:0000256" key="1">
    <source>
        <dbReference type="ARBA" id="ARBA00004370"/>
    </source>
</evidence>
<feature type="chain" id="PRO_5032615115" description="Cytochrome P450" evidence="13">
    <location>
        <begin position="22"/>
        <end position="517"/>
    </location>
</feature>
<dbReference type="PROSITE" id="PS00086">
    <property type="entry name" value="CYTOCHROME_P450"/>
    <property type="match status" value="1"/>
</dbReference>
<keyword evidence="8 11" id="KW-0408">Iron</keyword>
<comment type="subcellular location">
    <subcellularLocation>
        <location evidence="1">Membrane</location>
    </subcellularLocation>
</comment>
<feature type="binding site" description="axial binding residue" evidence="11">
    <location>
        <position position="465"/>
    </location>
    <ligand>
        <name>heme</name>
        <dbReference type="ChEBI" id="CHEBI:30413"/>
    </ligand>
    <ligandPart>
        <name>Fe</name>
        <dbReference type="ChEBI" id="CHEBI:18248"/>
    </ligandPart>
</feature>
<sequence>MENVMLITVIVSSLLLVWCAAKVFHSLWWKPKSVEKHLKQQGIKGTPYKFLHGDLKEYSNMFIETWSKPLNLTHCIVPYVIPFFNKIVQTHGKITFFWLGTTPTLIIKDLELVKDILSEKFGKVQKPPENPHIKLLTMGLSTMEGEKWFKHRKIVTPSFHIEKLKGMMPAFSTSCSKLIEKWKKMVSPQGSHELDVWPDIQTFSSDVISRTAFGSNYEEGKRIFELQKEQAVLVLEAFKSVYIPGFRFIPTKKNRRRTNLDKEIKAKLRSLIERKVQAIRNGDTDDDDLIGMLLQSSNQYSIEATDPKVNGMTIDEVIEECKLFYFAGQETSSTWLTWTMVVLAMHPSWQEKAREEVLRVCGKDTPKFENLNHLKIVTMILHEVLRLYPSVIHQFRYTSTKIKIGEFSLPAGVHLILPTLLINHDHEVWGDDADEFRPERFSEGIAKASKDHVAYFPFGWGPRICVGQNFAMIEAKMALAMILQHFAFQLSPSYAHAPYTVITLQPQHGAQIILHRL</sequence>
<dbReference type="EMBL" id="JADFTS010000003">
    <property type="protein sequence ID" value="KAF9614704.1"/>
    <property type="molecule type" value="Genomic_DNA"/>
</dbReference>
<keyword evidence="7 12" id="KW-0560">Oxidoreductase</keyword>
<gene>
    <name evidence="14" type="ORF">IFM89_019832</name>
</gene>
<evidence type="ECO:0000256" key="4">
    <source>
        <dbReference type="ARBA" id="ARBA00022692"/>
    </source>
</evidence>
<evidence type="ECO:0000256" key="12">
    <source>
        <dbReference type="RuleBase" id="RU000461"/>
    </source>
</evidence>
<dbReference type="OrthoDB" id="1470350at2759"/>
<dbReference type="PRINTS" id="PR00385">
    <property type="entry name" value="P450"/>
</dbReference>
<dbReference type="FunFam" id="1.10.630.10:FF:000029">
    <property type="entry name" value="Cytochrome P450 734A1"/>
    <property type="match status" value="1"/>
</dbReference>
<protein>
    <recommendedName>
        <fullName evidence="16">Cytochrome P450</fullName>
    </recommendedName>
</protein>
<keyword evidence="9 12" id="KW-0503">Monooxygenase</keyword>
<dbReference type="PRINTS" id="PR00463">
    <property type="entry name" value="EP450I"/>
</dbReference>
<dbReference type="GO" id="GO:0044550">
    <property type="term" value="P:secondary metabolite biosynthetic process"/>
    <property type="evidence" value="ECO:0007669"/>
    <property type="project" value="UniProtKB-ARBA"/>
</dbReference>
<dbReference type="GO" id="GO:0016705">
    <property type="term" value="F:oxidoreductase activity, acting on paired donors, with incorporation or reduction of molecular oxygen"/>
    <property type="evidence" value="ECO:0007669"/>
    <property type="project" value="InterPro"/>
</dbReference>
<dbReference type="GO" id="GO:0016020">
    <property type="term" value="C:membrane"/>
    <property type="evidence" value="ECO:0007669"/>
    <property type="project" value="UniProtKB-SubCell"/>
</dbReference>
<accession>A0A835ID58</accession>
<dbReference type="SUPFAM" id="SSF48264">
    <property type="entry name" value="Cytochrome P450"/>
    <property type="match status" value="1"/>
</dbReference>
<evidence type="ECO:0000256" key="3">
    <source>
        <dbReference type="ARBA" id="ARBA00022617"/>
    </source>
</evidence>
<evidence type="ECO:0000313" key="15">
    <source>
        <dbReference type="Proteomes" id="UP000631114"/>
    </source>
</evidence>
<evidence type="ECO:0000256" key="13">
    <source>
        <dbReference type="SAM" id="SignalP"/>
    </source>
</evidence>
<dbReference type="GO" id="GO:0004497">
    <property type="term" value="F:monooxygenase activity"/>
    <property type="evidence" value="ECO:0007669"/>
    <property type="project" value="UniProtKB-KW"/>
</dbReference>
<evidence type="ECO:0008006" key="16">
    <source>
        <dbReference type="Google" id="ProtNLM"/>
    </source>
</evidence>
<keyword evidence="6" id="KW-1133">Transmembrane helix</keyword>
<keyword evidence="5 11" id="KW-0479">Metal-binding</keyword>
<dbReference type="Gene3D" id="1.10.630.10">
    <property type="entry name" value="Cytochrome P450"/>
    <property type="match status" value="1"/>
</dbReference>
<dbReference type="PANTHER" id="PTHR24282:SF148">
    <property type="entry name" value="CYTOCHROME P450 72A15-LIKE"/>
    <property type="match status" value="1"/>
</dbReference>
<dbReference type="InterPro" id="IPR001128">
    <property type="entry name" value="Cyt_P450"/>
</dbReference>
<evidence type="ECO:0000256" key="11">
    <source>
        <dbReference type="PIRSR" id="PIRSR602401-1"/>
    </source>
</evidence>
<dbReference type="InterPro" id="IPR002401">
    <property type="entry name" value="Cyt_P450_E_grp-I"/>
</dbReference>
<dbReference type="PANTHER" id="PTHR24282">
    <property type="entry name" value="CYTOCHROME P450 FAMILY MEMBER"/>
    <property type="match status" value="1"/>
</dbReference>
<evidence type="ECO:0000256" key="10">
    <source>
        <dbReference type="ARBA" id="ARBA00023136"/>
    </source>
</evidence>
<name>A0A835ID58_9MAGN</name>
<comment type="similarity">
    <text evidence="2 12">Belongs to the cytochrome P450 family.</text>
</comment>
<keyword evidence="15" id="KW-1185">Reference proteome</keyword>
<dbReference type="Proteomes" id="UP000631114">
    <property type="component" value="Unassembled WGS sequence"/>
</dbReference>
<reference evidence="14 15" key="1">
    <citation type="submission" date="2020-10" db="EMBL/GenBank/DDBJ databases">
        <title>The Coptis chinensis genome and diversification of protoberbering-type alkaloids.</title>
        <authorList>
            <person name="Wang B."/>
            <person name="Shu S."/>
            <person name="Song C."/>
            <person name="Liu Y."/>
        </authorList>
    </citation>
    <scope>NUCLEOTIDE SEQUENCE [LARGE SCALE GENOMIC DNA]</scope>
    <source>
        <strain evidence="14">HL-2020</strain>
        <tissue evidence="14">Leaf</tissue>
    </source>
</reference>
<dbReference type="Pfam" id="PF00067">
    <property type="entry name" value="p450"/>
    <property type="match status" value="1"/>
</dbReference>
<dbReference type="AlphaFoldDB" id="A0A835ID58"/>
<proteinExistence type="inferred from homology"/>
<comment type="caution">
    <text evidence="14">The sequence shown here is derived from an EMBL/GenBank/DDBJ whole genome shotgun (WGS) entry which is preliminary data.</text>
</comment>
<feature type="signal peptide" evidence="13">
    <location>
        <begin position="1"/>
        <end position="21"/>
    </location>
</feature>
<dbReference type="GO" id="GO:0005506">
    <property type="term" value="F:iron ion binding"/>
    <property type="evidence" value="ECO:0007669"/>
    <property type="project" value="InterPro"/>
</dbReference>
<keyword evidence="3 11" id="KW-0349">Heme</keyword>
<keyword evidence="13" id="KW-0732">Signal</keyword>
<dbReference type="InterPro" id="IPR017972">
    <property type="entry name" value="Cyt_P450_CS"/>
</dbReference>
<evidence type="ECO:0000256" key="5">
    <source>
        <dbReference type="ARBA" id="ARBA00022723"/>
    </source>
</evidence>
<evidence type="ECO:0000256" key="9">
    <source>
        <dbReference type="ARBA" id="ARBA00023033"/>
    </source>
</evidence>
<evidence type="ECO:0000256" key="7">
    <source>
        <dbReference type="ARBA" id="ARBA00023002"/>
    </source>
</evidence>
<dbReference type="InterPro" id="IPR036396">
    <property type="entry name" value="Cyt_P450_sf"/>
</dbReference>
<keyword evidence="4" id="KW-0812">Transmembrane</keyword>
<evidence type="ECO:0000256" key="6">
    <source>
        <dbReference type="ARBA" id="ARBA00022989"/>
    </source>
</evidence>
<organism evidence="14 15">
    <name type="scientific">Coptis chinensis</name>
    <dbReference type="NCBI Taxonomy" id="261450"/>
    <lineage>
        <taxon>Eukaryota</taxon>
        <taxon>Viridiplantae</taxon>
        <taxon>Streptophyta</taxon>
        <taxon>Embryophyta</taxon>
        <taxon>Tracheophyta</taxon>
        <taxon>Spermatophyta</taxon>
        <taxon>Magnoliopsida</taxon>
        <taxon>Ranunculales</taxon>
        <taxon>Ranunculaceae</taxon>
        <taxon>Coptidoideae</taxon>
        <taxon>Coptis</taxon>
    </lineage>
</organism>
<evidence type="ECO:0000313" key="14">
    <source>
        <dbReference type="EMBL" id="KAF9614704.1"/>
    </source>
</evidence>